<evidence type="ECO:0000313" key="4">
    <source>
        <dbReference type="EMBL" id="PHI31031.1"/>
    </source>
</evidence>
<dbReference type="PANTHER" id="PTHR37813">
    <property type="entry name" value="FELS-2 PROPHAGE PROTEIN"/>
    <property type="match status" value="1"/>
</dbReference>
<dbReference type="Pfam" id="PF10145">
    <property type="entry name" value="PhageMin_Tail"/>
    <property type="match status" value="1"/>
</dbReference>
<evidence type="ECO:0000256" key="1">
    <source>
        <dbReference type="ARBA" id="ARBA00022612"/>
    </source>
</evidence>
<dbReference type="InterPro" id="IPR010090">
    <property type="entry name" value="Phage_tape_meas"/>
</dbReference>
<feature type="domain" description="Phage tail tape measure protein" evidence="3">
    <location>
        <begin position="108"/>
        <end position="324"/>
    </location>
</feature>
<proteinExistence type="predicted"/>
<dbReference type="Proteomes" id="UP000224974">
    <property type="component" value="Unassembled WGS sequence"/>
</dbReference>
<evidence type="ECO:0000256" key="2">
    <source>
        <dbReference type="SAM" id="Coils"/>
    </source>
</evidence>
<evidence type="ECO:0000313" key="5">
    <source>
        <dbReference type="Proteomes" id="UP000224974"/>
    </source>
</evidence>
<organism evidence="4 5">
    <name type="scientific">Budvicia aquatica</name>
    <dbReference type="NCBI Taxonomy" id="82979"/>
    <lineage>
        <taxon>Bacteria</taxon>
        <taxon>Pseudomonadati</taxon>
        <taxon>Pseudomonadota</taxon>
        <taxon>Gammaproteobacteria</taxon>
        <taxon>Enterobacterales</taxon>
        <taxon>Budviciaceae</taxon>
        <taxon>Budvicia</taxon>
    </lineage>
</organism>
<keyword evidence="5" id="KW-1185">Reference proteome</keyword>
<dbReference type="NCBIfam" id="TIGR01760">
    <property type="entry name" value="tape_meas_TP901"/>
    <property type="match status" value="1"/>
</dbReference>
<dbReference type="PANTHER" id="PTHR37813:SF1">
    <property type="entry name" value="FELS-2 PROPHAGE PROTEIN"/>
    <property type="match status" value="1"/>
</dbReference>
<feature type="coiled-coil region" evidence="2">
    <location>
        <begin position="561"/>
        <end position="627"/>
    </location>
</feature>
<dbReference type="STRING" id="1111728.GCA_000427805_03970"/>
<dbReference type="EMBL" id="PDDX01000001">
    <property type="protein sequence ID" value="PHI31031.1"/>
    <property type="molecule type" value="Genomic_DNA"/>
</dbReference>
<dbReference type="OrthoDB" id="79849at2"/>
<dbReference type="AlphaFoldDB" id="A0A2C6DQE3"/>
<comment type="caution">
    <text evidence="4">The sequence shown here is derived from an EMBL/GenBank/DDBJ whole genome shotgun (WGS) entry which is preliminary data.</text>
</comment>
<sequence>MADVASLAVGLHINAANFRTQLQESFNTAETRSNTFNRRAQNEAKKTEAAYKGVTASVLGLGVRLAGLAGMGLSFGSIINTTRKYGQALSDLYAITGVTTERLAAFNNAAKEMSRTTKYGVTEAVEALNLMAASKPELVKTAGSLESVTKSALTLAQASGMDLNSAVNAVSLSLNQFGASASEADRFINVLAAGSRAGRSDIDSTTQAIKNSGVAASQSKIPFEQLNAAIQTLSESGIKGSKAGTDFSKVLLRLERSTDASLKPSVVGLDVALDNLAKKNLSTTQAMKLFGIQNVTTASILVNNRARLSELKNELTGTNTAYEQAATRINNLNGDITGLSGAFEGAAIAIGNSANGPLRKGVQSATSAINYLSDNFSAVSDIALYTLVPILANKLTAGLRTSATAWISNEAAMKKAAVQQVATANATIASSQATRAQAIAQNQWMATQSVINRQNGLAVSYQAAYARNARLITEATIAETAAKRQLAAANTQLSITSRAAAASGGLMRGALGFLGGPMGIAVMAAAGLAMFAASAISAKNPTDDFSASVRQLTSDLRTLQLDEVNKKIAKGNELLGDARNRWKALDFAKNNGGDVPKFATDKVDSDMSQLTSDLDRLEKRKEEINNQPTIKPDFSGVGAGSAFDGNSDSGGKTKLDKFQKFRVEMEISNASSLQKIDLQEQEAKQKLLELAKKHNASQAEVEGLSIEITSKYAKDRLKLADQYAPGKLLSQQTSDTNNILKELYSRDLLNTQEYYRAKQNLYVESTRQRIEASSAAAVDPMDRLRADVDPTVAIQNEYTQKMALLEAYRQEEVIRAEGHAQKITDIEKRYGELRVKAELDRTQKLEQSSAQVAQTMFSVTTQFASLTADVMQNAGQENTTAMKVLLAVQKALAIPSIIVQTQVAAAAARAHGSMLGGYLSGETAAKMVEMQGAISVGIVAGQALSGMAHDGIDNVPKEGTWLLDRGERVVDSRTNEDLKSYLKNQNASNSKSGVVSGTQFVIDAPTYIEASQAGASGISQDDAKQFSVMMKSMITEAFNREMRPGGILNKRG</sequence>
<reference evidence="5" key="1">
    <citation type="submission" date="2017-09" db="EMBL/GenBank/DDBJ databases">
        <title>FDA dAtabase for Regulatory Grade micrObial Sequences (FDA-ARGOS): Supporting development and validation of Infectious Disease Dx tests.</title>
        <authorList>
            <person name="Minogue T."/>
            <person name="Wolcott M."/>
            <person name="Wasieloski L."/>
            <person name="Aguilar W."/>
            <person name="Moore D."/>
            <person name="Tallon L."/>
            <person name="Sadzewicz L."/>
            <person name="Ott S."/>
            <person name="Zhao X."/>
            <person name="Nagaraj S."/>
            <person name="Vavikolanu K."/>
            <person name="Aluvathingal J."/>
            <person name="Nadendla S."/>
            <person name="Sichtig H."/>
        </authorList>
    </citation>
    <scope>NUCLEOTIDE SEQUENCE [LARGE SCALE GENOMIC DNA]</scope>
    <source>
        <strain evidence="5">FDAARGOS_387</strain>
    </source>
</reference>
<gene>
    <name evidence="4" type="ORF">CRN84_17670</name>
</gene>
<feature type="coiled-coil region" evidence="2">
    <location>
        <begin position="673"/>
        <end position="700"/>
    </location>
</feature>
<name>A0A2C6DQE3_9GAMM</name>
<dbReference type="RefSeq" id="WP_051323431.1">
    <property type="nucleotide sequence ID" value="NZ_PDDX01000001.1"/>
</dbReference>
<protein>
    <submittedName>
        <fullName evidence="4">Phage tail tape measure protein</fullName>
    </submittedName>
</protein>
<evidence type="ECO:0000259" key="3">
    <source>
        <dbReference type="Pfam" id="PF10145"/>
    </source>
</evidence>
<keyword evidence="1" id="KW-1188">Viral release from host cell</keyword>
<accession>A0A2C6DQE3</accession>
<keyword evidence="2" id="KW-0175">Coiled coil</keyword>